<dbReference type="Proteomes" id="UP000464620">
    <property type="component" value="Chromosome B09"/>
</dbReference>
<name>A0A6B9VGI3_ARAHY</name>
<keyword evidence="2" id="KW-0732">Signal</keyword>
<evidence type="ECO:0000313" key="4">
    <source>
        <dbReference type="Proteomes" id="UP000464620"/>
    </source>
</evidence>
<keyword evidence="1" id="KW-0472">Membrane</keyword>
<protein>
    <submittedName>
        <fullName evidence="3">Uncharacterized protein</fullName>
    </submittedName>
</protein>
<feature type="transmembrane region" description="Helical" evidence="1">
    <location>
        <begin position="53"/>
        <end position="69"/>
    </location>
</feature>
<evidence type="ECO:0000256" key="1">
    <source>
        <dbReference type="SAM" id="Phobius"/>
    </source>
</evidence>
<proteinExistence type="predicted"/>
<dbReference type="EMBL" id="CP031001">
    <property type="protein sequence ID" value="QHN79984.1"/>
    <property type="molecule type" value="Genomic_DNA"/>
</dbReference>
<dbReference type="AlphaFoldDB" id="A0A6B9VGI3"/>
<accession>A0A6B9VGI3</accession>
<evidence type="ECO:0000256" key="2">
    <source>
        <dbReference type="SAM" id="SignalP"/>
    </source>
</evidence>
<keyword evidence="1" id="KW-1133">Transmembrane helix</keyword>
<reference evidence="3 4" key="1">
    <citation type="submission" date="2020-01" db="EMBL/GenBank/DDBJ databases">
        <title>Genome sequence of Arachis hypogaea, cultivar Shitouqi.</title>
        <authorList>
            <person name="Zhuang W."/>
            <person name="Chen H."/>
            <person name="Varshney R."/>
            <person name="Wang D."/>
            <person name="Ming R."/>
        </authorList>
    </citation>
    <scope>NUCLEOTIDE SEQUENCE [LARGE SCALE GENOMIC DNA]</scope>
    <source>
        <tissue evidence="3">Young leaf</tissue>
    </source>
</reference>
<feature type="chain" id="PRO_5025649288" evidence="2">
    <location>
        <begin position="17"/>
        <end position="103"/>
    </location>
</feature>
<feature type="signal peptide" evidence="2">
    <location>
        <begin position="1"/>
        <end position="16"/>
    </location>
</feature>
<keyword evidence="1" id="KW-0812">Transmembrane</keyword>
<evidence type="ECO:0000313" key="3">
    <source>
        <dbReference type="EMBL" id="QHN79984.1"/>
    </source>
</evidence>
<organism evidence="3 4">
    <name type="scientific">Arachis hypogaea</name>
    <name type="common">Peanut</name>
    <dbReference type="NCBI Taxonomy" id="3818"/>
    <lineage>
        <taxon>Eukaryota</taxon>
        <taxon>Viridiplantae</taxon>
        <taxon>Streptophyta</taxon>
        <taxon>Embryophyta</taxon>
        <taxon>Tracheophyta</taxon>
        <taxon>Spermatophyta</taxon>
        <taxon>Magnoliopsida</taxon>
        <taxon>eudicotyledons</taxon>
        <taxon>Gunneridae</taxon>
        <taxon>Pentapetalae</taxon>
        <taxon>rosids</taxon>
        <taxon>fabids</taxon>
        <taxon>Fabales</taxon>
        <taxon>Fabaceae</taxon>
        <taxon>Papilionoideae</taxon>
        <taxon>50 kb inversion clade</taxon>
        <taxon>dalbergioids sensu lato</taxon>
        <taxon>Dalbergieae</taxon>
        <taxon>Pterocarpus clade</taxon>
        <taxon>Arachis</taxon>
    </lineage>
</organism>
<feature type="transmembrane region" description="Helical" evidence="1">
    <location>
        <begin position="76"/>
        <end position="102"/>
    </location>
</feature>
<gene>
    <name evidence="3" type="ORF">DS421_19g674590</name>
</gene>
<sequence>MLRIVMAVGAWVMVVGLCLYSDEGGSDGGDDDDDKRCLPNAALVCEFRFSGCYLWNWFLSVNLIVAIVESEGEKRVVFFSLVLHIVRMVYMAIFMAMAIFVIS</sequence>